<dbReference type="SUPFAM" id="SSF50998">
    <property type="entry name" value="Quinoprotein alcohol dehydrogenase-like"/>
    <property type="match status" value="1"/>
</dbReference>
<accession>A0A6S6UD15</accession>
<protein>
    <recommendedName>
        <fullName evidence="2">Secretion system C-terminal sorting domain-containing protein</fullName>
    </recommendedName>
</protein>
<evidence type="ECO:0008006" key="2">
    <source>
        <dbReference type="Google" id="ProtNLM"/>
    </source>
</evidence>
<dbReference type="AlphaFoldDB" id="A0A6S6UD15"/>
<reference evidence="1" key="1">
    <citation type="submission" date="2020-01" db="EMBL/GenBank/DDBJ databases">
        <authorList>
            <person name="Meier V. D."/>
            <person name="Meier V D."/>
        </authorList>
    </citation>
    <scope>NUCLEOTIDE SEQUENCE</scope>
    <source>
        <strain evidence="1">HLG_WM_MAG_10</strain>
    </source>
</reference>
<gene>
    <name evidence="1" type="ORF">HELGO_WM52656</name>
</gene>
<dbReference type="InterPro" id="IPR011047">
    <property type="entry name" value="Quinoprotein_ADH-like_sf"/>
</dbReference>
<proteinExistence type="predicted"/>
<name>A0A6S6UD15_9BACT</name>
<organism evidence="1">
    <name type="scientific">uncultured Aureispira sp</name>
    <dbReference type="NCBI Taxonomy" id="1331704"/>
    <lineage>
        <taxon>Bacteria</taxon>
        <taxon>Pseudomonadati</taxon>
        <taxon>Bacteroidota</taxon>
        <taxon>Saprospiria</taxon>
        <taxon>Saprospirales</taxon>
        <taxon>Saprospiraceae</taxon>
        <taxon>Aureispira</taxon>
        <taxon>environmental samples</taxon>
    </lineage>
</organism>
<dbReference type="EMBL" id="CACVAQ010000398">
    <property type="protein sequence ID" value="CAA6827310.1"/>
    <property type="molecule type" value="Genomic_DNA"/>
</dbReference>
<evidence type="ECO:0000313" key="1">
    <source>
        <dbReference type="EMBL" id="CAA6827310.1"/>
    </source>
</evidence>
<sequence>MNLLTYRVFFILLLIGNQSIAQKKTINASYDFSCTAGLYQLRSNQLNVLSVNGRGEITWVPILPEFERPLSALAYCEEDGFMYSFDTATHELLRIYTSGAIQPLWVPVEEKSGVGLNAQLTKGALIEGVFCAYAPQEDSLYWVNIITGKFVKSYNPIGGAFTNLAYHPIKKMLYSIGVKSRIQYLDAETKDIAIGQKIVDLPEVHSSKGTNTWMTKDGRIFVTRNGGTYFAEINEAEGMRYRYQNVLPKTIGDGTSCSGAKAPAFIQSEVLELKLDAPKQDRIMLRWIGVHEHSTVRYILEHSTDHKEWTERAQKPSIGLNNYQNPYGARLPFQANQDNYYRLKKVYKDGNRVAYSPSVMRLKKPTEAKLVLSPKVLLAKAALSLYVNATKGEHLQVVVRNSYNAVVYKTTYQVLAKEVTFSLETESLTKGMYQVQIVSAVGVYQEWIWIQ</sequence>